<dbReference type="InterPro" id="IPR047057">
    <property type="entry name" value="MerR_fam"/>
</dbReference>
<dbReference type="AlphaFoldDB" id="A0A173SM13"/>
<organism evidence="3 8">
    <name type="scientific">Anaerostipes hadrus</name>
    <dbReference type="NCBI Taxonomy" id="649756"/>
    <lineage>
        <taxon>Bacteria</taxon>
        <taxon>Bacillati</taxon>
        <taxon>Bacillota</taxon>
        <taxon>Clostridia</taxon>
        <taxon>Lachnospirales</taxon>
        <taxon>Lachnospiraceae</taxon>
        <taxon>Anaerostipes</taxon>
    </lineage>
</organism>
<dbReference type="RefSeq" id="WP_009264800.1">
    <property type="nucleotide sequence ID" value="NZ_CYXT01000008.1"/>
</dbReference>
<evidence type="ECO:0000313" key="6">
    <source>
        <dbReference type="Proteomes" id="UP000095553"/>
    </source>
</evidence>
<dbReference type="PANTHER" id="PTHR30204:SF82">
    <property type="entry name" value="TRANSCRIPTIONAL REGULATOR, MERR FAMILY"/>
    <property type="match status" value="1"/>
</dbReference>
<dbReference type="CDD" id="cd01109">
    <property type="entry name" value="HTH_YyaN"/>
    <property type="match status" value="1"/>
</dbReference>
<dbReference type="Proteomes" id="UP000095598">
    <property type="component" value="Unassembled WGS sequence"/>
</dbReference>
<dbReference type="EMBL" id="CYXY01000009">
    <property type="protein sequence ID" value="CUM97138.1"/>
    <property type="molecule type" value="Genomic_DNA"/>
</dbReference>
<dbReference type="SUPFAM" id="SSF46955">
    <property type="entry name" value="Putative DNA-binding domain"/>
    <property type="match status" value="1"/>
</dbReference>
<dbReference type="GO" id="GO:0003677">
    <property type="term" value="F:DNA binding"/>
    <property type="evidence" value="ECO:0007669"/>
    <property type="project" value="UniProtKB-KW"/>
</dbReference>
<feature type="domain" description="HTH merR-type" evidence="2">
    <location>
        <begin position="1"/>
        <end position="69"/>
    </location>
</feature>
<dbReference type="EMBL" id="CYXT01000008">
    <property type="protein sequence ID" value="CUM90218.1"/>
    <property type="molecule type" value="Genomic_DNA"/>
</dbReference>
<sequence>MYTIGQVSTMFDLPVSTLRYYDKEGFFPNLERKGNIRYFSDNELEALRIIECLKKSGLEIKDIKQFFLWVSEGSASYEKRKELFETRKSAVETEIQELQKTLSLLKFKCWYYETAMKDGNEDAINAMLPDKLPENIQKLYNEGHK</sequence>
<dbReference type="EMBL" id="CZAU01000027">
    <property type="protein sequence ID" value="CUP91072.1"/>
    <property type="molecule type" value="Genomic_DNA"/>
</dbReference>
<evidence type="ECO:0000313" key="5">
    <source>
        <dbReference type="EMBL" id="CUP91072.1"/>
    </source>
</evidence>
<evidence type="ECO:0000313" key="4">
    <source>
        <dbReference type="EMBL" id="CUM97138.1"/>
    </source>
</evidence>
<dbReference type="SMART" id="SM00422">
    <property type="entry name" value="HTH_MERR"/>
    <property type="match status" value="1"/>
</dbReference>
<reference evidence="6 7" key="1">
    <citation type="submission" date="2015-09" db="EMBL/GenBank/DDBJ databases">
        <authorList>
            <consortium name="Pathogen Informatics"/>
        </authorList>
    </citation>
    <scope>NUCLEOTIDE SEQUENCE [LARGE SCALE GENOMIC DNA]</scope>
    <source>
        <strain evidence="3 8">2789STDY5608868</strain>
        <strain evidence="5 7">2789STDY5834908</strain>
        <strain evidence="4 6">2789STDY5834959</strain>
    </source>
</reference>
<proteinExistence type="predicted"/>
<evidence type="ECO:0000256" key="1">
    <source>
        <dbReference type="ARBA" id="ARBA00023125"/>
    </source>
</evidence>
<dbReference type="Proteomes" id="UP000095553">
    <property type="component" value="Unassembled WGS sequence"/>
</dbReference>
<evidence type="ECO:0000259" key="2">
    <source>
        <dbReference type="PROSITE" id="PS50937"/>
    </source>
</evidence>
<evidence type="ECO:0000313" key="8">
    <source>
        <dbReference type="Proteomes" id="UP000095598"/>
    </source>
</evidence>
<keyword evidence="1" id="KW-0238">DNA-binding</keyword>
<evidence type="ECO:0000313" key="3">
    <source>
        <dbReference type="EMBL" id="CUM90218.1"/>
    </source>
</evidence>
<accession>A0A173SM13</accession>
<gene>
    <name evidence="3" type="primary">adhR_1</name>
    <name evidence="5" type="synonym">adhR</name>
    <name evidence="3" type="ORF">ERS852425_01341</name>
    <name evidence="5" type="ORF">ERS852520_02523</name>
    <name evidence="4" type="ORF">ERS852571_01722</name>
</gene>
<dbReference type="Gene3D" id="1.10.1660.10">
    <property type="match status" value="1"/>
</dbReference>
<dbReference type="InterPro" id="IPR009061">
    <property type="entry name" value="DNA-bd_dom_put_sf"/>
</dbReference>
<dbReference type="GO" id="GO:0003700">
    <property type="term" value="F:DNA-binding transcription factor activity"/>
    <property type="evidence" value="ECO:0007669"/>
    <property type="project" value="InterPro"/>
</dbReference>
<dbReference type="PANTHER" id="PTHR30204">
    <property type="entry name" value="REDOX-CYCLING DRUG-SENSING TRANSCRIPTIONAL ACTIVATOR SOXR"/>
    <property type="match status" value="1"/>
</dbReference>
<dbReference type="InterPro" id="IPR000551">
    <property type="entry name" value="MerR-type_HTH_dom"/>
</dbReference>
<dbReference type="PROSITE" id="PS50937">
    <property type="entry name" value="HTH_MERR_2"/>
    <property type="match status" value="1"/>
</dbReference>
<protein>
    <submittedName>
        <fullName evidence="3">HTH-type transcriptional regulator AdhR</fullName>
    </submittedName>
</protein>
<name>A0A173SM13_ANAHA</name>
<dbReference type="Proteomes" id="UP000095564">
    <property type="component" value="Unassembled WGS sequence"/>
</dbReference>
<evidence type="ECO:0000313" key="7">
    <source>
        <dbReference type="Proteomes" id="UP000095564"/>
    </source>
</evidence>
<dbReference type="Pfam" id="PF13411">
    <property type="entry name" value="MerR_1"/>
    <property type="match status" value="1"/>
</dbReference>
<dbReference type="OrthoDB" id="9811174at2"/>